<feature type="compositionally biased region" description="Polar residues" evidence="2">
    <location>
        <begin position="349"/>
        <end position="359"/>
    </location>
</feature>
<feature type="region of interest" description="Disordered" evidence="2">
    <location>
        <begin position="556"/>
        <end position="606"/>
    </location>
</feature>
<dbReference type="GO" id="GO:0003676">
    <property type="term" value="F:nucleic acid binding"/>
    <property type="evidence" value="ECO:0007669"/>
    <property type="project" value="InterPro"/>
</dbReference>
<evidence type="ECO:0000313" key="5">
    <source>
        <dbReference type="Proteomes" id="UP000085678"/>
    </source>
</evidence>
<dbReference type="Gene3D" id="1.10.150.50">
    <property type="entry name" value="Transcription Factor, Ets-1"/>
    <property type="match status" value="1"/>
</dbReference>
<name>A0A1S3H3R6_LINAN</name>
<dbReference type="Pfam" id="PF25479">
    <property type="entry name" value="Vts1"/>
    <property type="match status" value="1"/>
</dbReference>
<feature type="compositionally biased region" description="Low complexity" evidence="2">
    <location>
        <begin position="568"/>
        <end position="590"/>
    </location>
</feature>
<feature type="compositionally biased region" description="Basic and acidic residues" evidence="2">
    <location>
        <begin position="336"/>
        <end position="347"/>
    </location>
</feature>
<dbReference type="InterPro" id="IPR058599">
    <property type="entry name" value="PHAT_Smg/ZCCHC2-like"/>
</dbReference>
<keyword evidence="1" id="KW-0862">Zinc</keyword>
<dbReference type="PANTHER" id="PTHR16195">
    <property type="entry name" value="ZINC FINGER CCHC DOMAIN CONTAINING PROTEIN"/>
    <property type="match status" value="1"/>
</dbReference>
<dbReference type="Gene3D" id="3.30.1520.10">
    <property type="entry name" value="Phox-like domain"/>
    <property type="match status" value="1"/>
</dbReference>
<evidence type="ECO:0000259" key="4">
    <source>
        <dbReference type="PROSITE" id="PS50195"/>
    </source>
</evidence>
<dbReference type="InterPro" id="IPR057327">
    <property type="entry name" value="Vts1_dom"/>
</dbReference>
<dbReference type="Proteomes" id="UP000085678">
    <property type="component" value="Unplaced"/>
</dbReference>
<dbReference type="InterPro" id="IPR001660">
    <property type="entry name" value="SAM"/>
</dbReference>
<evidence type="ECO:0000313" key="6">
    <source>
        <dbReference type="RefSeq" id="XP_013380648.1"/>
    </source>
</evidence>
<dbReference type="GeneID" id="106151785"/>
<dbReference type="InParanoid" id="A0A1S3H3R6"/>
<dbReference type="PROSITE" id="PS50158">
    <property type="entry name" value="ZF_CCHC"/>
    <property type="match status" value="1"/>
</dbReference>
<keyword evidence="5" id="KW-1185">Reference proteome</keyword>
<feature type="region of interest" description="Disordered" evidence="2">
    <location>
        <begin position="891"/>
        <end position="916"/>
    </location>
</feature>
<feature type="compositionally biased region" description="Polar residues" evidence="2">
    <location>
        <begin position="688"/>
        <end position="699"/>
    </location>
</feature>
<feature type="domain" description="PX" evidence="4">
    <location>
        <begin position="200"/>
        <end position="323"/>
    </location>
</feature>
<dbReference type="GO" id="GO:0035091">
    <property type="term" value="F:phosphatidylinositol binding"/>
    <property type="evidence" value="ECO:0007669"/>
    <property type="project" value="InterPro"/>
</dbReference>
<feature type="region of interest" description="Disordered" evidence="2">
    <location>
        <begin position="984"/>
        <end position="1004"/>
    </location>
</feature>
<feature type="compositionally biased region" description="Basic and acidic residues" evidence="2">
    <location>
        <begin position="646"/>
        <end position="659"/>
    </location>
</feature>
<keyword evidence="1" id="KW-0863">Zinc-finger</keyword>
<accession>A0A1S3H3R6</accession>
<sequence length="1181" mass="128184">MVCKEDVFAWFTKLKAPKRIEVLASLLHMCLPLELRFVGSCVENLAKRNFVFLREAENQANSVSEIDKLRDLTDETVRSRINVYLALLYSTNIQCSNVLFDILSTCVESAIPKLSMDEEIANELLLMLTVAVNHPVFTFEQREVLSKHLGDLVRLLGEYIQEEENCKDVACQAGEPLLPEENGCSKDAWCQAGESFLLLEPAYVQDIKVQGSQRRTEKEHEFCMQVTWSNGEVTAVNKTYQELYEFHTKLLKAFPDDAGAHRHERKIPYLPGIRHLQRNHREEQLKTILPNIQEYAEQLVKVPEYILHSDYLQVFFKPEPQNPASHVLVENAFNRNRTERTGADRSRHSSTGSTNSRQGFGNDAEYKEEVHPTSEYVRSATIYNSKHVDVGGRRIVEHHMGGIAGMAKERSVTPSLTTTTPTSYQRGAYTSGSVSPFSLSSAPLPSPLSLPLPFMSPPSMPEPDIIVNQQQHYNKQQQQRMLSTLHPEDATCEDESSLVTWLKSVRLHKYKDQLSKYSLSDLPEVTDEQLEEMGLAKGAISKLRKELQKIMPIGQGPNGMIMIDTGGSWRSNSPSSPSSPVSPSSYHTPPCHSPHMVAPPSGKSGNMAQVLPVGSCLKNFPNNSSVDSSPSCSEYSSPPPSPSIEGEDRERGKGKERAAQKRPGFVPISKSGLTESQIPENGLMESHTPGNGMTESQIPLGSSAIQPHLQETGLIDQPGPGTGLISDIPGHPVMESKIPFGGGGGVLVESPIPAGSGGLVDPQQVLVNGGIRPMYQMESGPLMHTRVPIMCNMRPIMKPTPVIPGRIISPRTPLSAPVPAHLPPGAPRVESPAPPPPGIHDYPTATSDVITVAASTMATMNTRVTTISATTVSVPSLQGVLPRTAVFNIGDNHGSRDSGSPVLHATAAHNYQPPPPLVSADSTSIVQTSQQQPKMASIPPSNGEGGVGGGSISNNNPGMGLLPTHSYPPSIVKTVAAAAASSSSNKSPVLFPPQQSVRSSVAPSNSSGGGCTQCGCHGNCGSNNNNNQQQHPAQYNYFMIPPLNNAVVHSHLPHGPAAGFIPQTPNGVVPPGIHHFGQQLPNGMAATPEGYQYYMSMLQAQAMHGNNSFINHSSSAPSLGAMQQHHQHHPQQQHHRSNKQSSKSVMCYNCGHQGHKAPECKEVTMDSITRSGLQLNYKPSE</sequence>
<feature type="compositionally biased region" description="Basic residues" evidence="2">
    <location>
        <begin position="1125"/>
        <end position="1138"/>
    </location>
</feature>
<dbReference type="Pfam" id="PF26034">
    <property type="entry name" value="PHAT_SMAUG"/>
    <property type="match status" value="1"/>
</dbReference>
<dbReference type="InterPro" id="IPR001878">
    <property type="entry name" value="Znf_CCHC"/>
</dbReference>
<organism evidence="5 6">
    <name type="scientific">Lingula anatina</name>
    <name type="common">Brachiopod</name>
    <name type="synonym">Lingula unguis</name>
    <dbReference type="NCBI Taxonomy" id="7574"/>
    <lineage>
        <taxon>Eukaryota</taxon>
        <taxon>Metazoa</taxon>
        <taxon>Spiralia</taxon>
        <taxon>Lophotrochozoa</taxon>
        <taxon>Brachiopoda</taxon>
        <taxon>Linguliformea</taxon>
        <taxon>Lingulata</taxon>
        <taxon>Lingulida</taxon>
        <taxon>Linguloidea</taxon>
        <taxon>Lingulidae</taxon>
        <taxon>Lingula</taxon>
    </lineage>
</organism>
<dbReference type="InterPro" id="IPR036871">
    <property type="entry name" value="PX_dom_sf"/>
</dbReference>
<dbReference type="KEGG" id="lak:106151785"/>
<dbReference type="RefSeq" id="XP_013380648.1">
    <property type="nucleotide sequence ID" value="XM_013525194.1"/>
</dbReference>
<dbReference type="PROSITE" id="PS50195">
    <property type="entry name" value="PX"/>
    <property type="match status" value="1"/>
</dbReference>
<dbReference type="Pfam" id="PF00787">
    <property type="entry name" value="PX"/>
    <property type="match status" value="1"/>
</dbReference>
<reference evidence="6" key="1">
    <citation type="submission" date="2025-08" db="UniProtKB">
        <authorList>
            <consortium name="RefSeq"/>
        </authorList>
    </citation>
    <scope>IDENTIFICATION</scope>
    <source>
        <tissue evidence="6">Gonads</tissue>
    </source>
</reference>
<gene>
    <name evidence="6" type="primary">LOC106151785</name>
</gene>
<evidence type="ECO:0000259" key="3">
    <source>
        <dbReference type="PROSITE" id="PS50158"/>
    </source>
</evidence>
<feature type="region of interest" description="Disordered" evidence="2">
    <location>
        <begin position="1108"/>
        <end position="1142"/>
    </location>
</feature>
<keyword evidence="1" id="KW-0479">Metal-binding</keyword>
<dbReference type="AlphaFoldDB" id="A0A1S3H3R6"/>
<dbReference type="InterPro" id="IPR013761">
    <property type="entry name" value="SAM/pointed_sf"/>
</dbReference>
<feature type="domain" description="CCHC-type" evidence="3">
    <location>
        <begin position="1147"/>
        <end position="1162"/>
    </location>
</feature>
<dbReference type="STRING" id="7574.A0A1S3H3R6"/>
<dbReference type="SMART" id="SM00312">
    <property type="entry name" value="PX"/>
    <property type="match status" value="1"/>
</dbReference>
<feature type="region of interest" description="Disordered" evidence="2">
    <location>
        <begin position="334"/>
        <end position="365"/>
    </location>
</feature>
<dbReference type="Pfam" id="PF00536">
    <property type="entry name" value="SAM_1"/>
    <property type="match status" value="1"/>
</dbReference>
<feature type="compositionally biased region" description="Polar residues" evidence="2">
    <location>
        <begin position="1108"/>
        <end position="1117"/>
    </location>
</feature>
<dbReference type="OrthoDB" id="6361509at2759"/>
<protein>
    <submittedName>
        <fullName evidence="6">Zinc finger CCHC domain-containing protein 14</fullName>
    </submittedName>
</protein>
<dbReference type="InterPro" id="IPR001683">
    <property type="entry name" value="PX_dom"/>
</dbReference>
<dbReference type="InterPro" id="IPR042344">
    <property type="entry name" value="ZCCHC14"/>
</dbReference>
<dbReference type="SUPFAM" id="SSF47769">
    <property type="entry name" value="SAM/Pointed domain"/>
    <property type="match status" value="1"/>
</dbReference>
<dbReference type="PANTHER" id="PTHR16195:SF16">
    <property type="entry name" value="ZINC FINGER CCHC DOMAIN-CONTAINING PROTEIN 14"/>
    <property type="match status" value="1"/>
</dbReference>
<feature type="region of interest" description="Disordered" evidence="2">
    <location>
        <begin position="929"/>
        <end position="961"/>
    </location>
</feature>
<dbReference type="GO" id="GO:0008270">
    <property type="term" value="F:zinc ion binding"/>
    <property type="evidence" value="ECO:0007669"/>
    <property type="project" value="UniProtKB-KW"/>
</dbReference>
<evidence type="ECO:0000256" key="1">
    <source>
        <dbReference type="PROSITE-ProRule" id="PRU00047"/>
    </source>
</evidence>
<feature type="compositionally biased region" description="Low complexity" evidence="2">
    <location>
        <begin position="624"/>
        <end position="636"/>
    </location>
</feature>
<evidence type="ECO:0000256" key="2">
    <source>
        <dbReference type="SAM" id="MobiDB-lite"/>
    </source>
</evidence>
<proteinExistence type="predicted"/>
<feature type="region of interest" description="Disordered" evidence="2">
    <location>
        <begin position="622"/>
        <end position="699"/>
    </location>
</feature>
<dbReference type="SUPFAM" id="SSF64268">
    <property type="entry name" value="PX domain"/>
    <property type="match status" value="1"/>
</dbReference>